<dbReference type="InterPro" id="IPR057268">
    <property type="entry name" value="Ribosomal_L18"/>
</dbReference>
<comment type="caution">
    <text evidence="8">The sequence shown here is derived from an EMBL/GenBank/DDBJ whole genome shotgun (WGS) entry which is preliminary data.</text>
</comment>
<dbReference type="PANTHER" id="PTHR12899">
    <property type="entry name" value="39S RIBOSOMAL PROTEIN L18, MITOCHONDRIAL"/>
    <property type="match status" value="1"/>
</dbReference>
<dbReference type="HAMAP" id="MF_01337_B">
    <property type="entry name" value="Ribosomal_uL18_B"/>
    <property type="match status" value="1"/>
</dbReference>
<keyword evidence="5 7" id="KW-0687">Ribonucleoprotein</keyword>
<evidence type="ECO:0000256" key="5">
    <source>
        <dbReference type="ARBA" id="ARBA00023274"/>
    </source>
</evidence>
<dbReference type="Proteomes" id="UP000178098">
    <property type="component" value="Unassembled WGS sequence"/>
</dbReference>
<evidence type="ECO:0000256" key="7">
    <source>
        <dbReference type="HAMAP-Rule" id="MF_01337"/>
    </source>
</evidence>
<evidence type="ECO:0000256" key="3">
    <source>
        <dbReference type="ARBA" id="ARBA00022884"/>
    </source>
</evidence>
<evidence type="ECO:0000256" key="6">
    <source>
        <dbReference type="ARBA" id="ARBA00035197"/>
    </source>
</evidence>
<keyword evidence="4 7" id="KW-0689">Ribosomal protein</keyword>
<dbReference type="InterPro" id="IPR005484">
    <property type="entry name" value="Ribosomal_uL18_bac/plant/anim"/>
</dbReference>
<evidence type="ECO:0000313" key="8">
    <source>
        <dbReference type="EMBL" id="OGK29457.1"/>
    </source>
</evidence>
<dbReference type="GO" id="GO:0006412">
    <property type="term" value="P:translation"/>
    <property type="evidence" value="ECO:0007669"/>
    <property type="project" value="UniProtKB-UniRule"/>
</dbReference>
<gene>
    <name evidence="7" type="primary">rplR</name>
    <name evidence="8" type="ORF">A3D08_02010</name>
</gene>
<evidence type="ECO:0000256" key="4">
    <source>
        <dbReference type="ARBA" id="ARBA00022980"/>
    </source>
</evidence>
<proteinExistence type="inferred from homology"/>
<comment type="subunit">
    <text evidence="7">Part of the 50S ribosomal subunit; part of the 5S rRNA/L5/L18/L25 subcomplex. Contacts the 5S and 23S rRNAs.</text>
</comment>
<dbReference type="GO" id="GO:0008097">
    <property type="term" value="F:5S rRNA binding"/>
    <property type="evidence" value="ECO:0007669"/>
    <property type="project" value="TreeGrafter"/>
</dbReference>
<evidence type="ECO:0000313" key="9">
    <source>
        <dbReference type="Proteomes" id="UP000178098"/>
    </source>
</evidence>
<comment type="similarity">
    <text evidence="1 7">Belongs to the universal ribosomal protein uL18 family.</text>
</comment>
<name>A0A1F7HDU5_9BACT</name>
<comment type="function">
    <text evidence="7">This is one of the proteins that bind and probably mediate the attachment of the 5S RNA into the large ribosomal subunit, where it forms part of the central protuberance.</text>
</comment>
<dbReference type="GO" id="GO:0022625">
    <property type="term" value="C:cytosolic large ribosomal subunit"/>
    <property type="evidence" value="ECO:0007669"/>
    <property type="project" value="TreeGrafter"/>
</dbReference>
<dbReference type="InterPro" id="IPR004389">
    <property type="entry name" value="Ribosomal_uL18_bac-type"/>
</dbReference>
<evidence type="ECO:0000256" key="1">
    <source>
        <dbReference type="ARBA" id="ARBA00007116"/>
    </source>
</evidence>
<accession>A0A1F7HDU5</accession>
<keyword evidence="2 7" id="KW-0699">rRNA-binding</keyword>
<dbReference type="EMBL" id="MFZT01000047">
    <property type="protein sequence ID" value="OGK29457.1"/>
    <property type="molecule type" value="Genomic_DNA"/>
</dbReference>
<dbReference type="SUPFAM" id="SSF53137">
    <property type="entry name" value="Translational machinery components"/>
    <property type="match status" value="1"/>
</dbReference>
<dbReference type="NCBIfam" id="TIGR00060">
    <property type="entry name" value="L18_bact"/>
    <property type="match status" value="1"/>
</dbReference>
<sequence length="116" mass="13509">MKNRLIKRRERIKQRVRSKIVRRSEHPRISVYRSNSHIYAQVIDDFKMQTLAAASDAKLGSEKMNRIEKARTVGRELAEIMKKKHIKQAVFDRGCYPYKGRVKVLAEAVREAGVTI</sequence>
<protein>
    <recommendedName>
        <fullName evidence="6 7">Large ribosomal subunit protein uL18</fullName>
    </recommendedName>
</protein>
<reference evidence="8 9" key="1">
    <citation type="journal article" date="2016" name="Nat. Commun.">
        <title>Thousands of microbial genomes shed light on interconnected biogeochemical processes in an aquifer system.</title>
        <authorList>
            <person name="Anantharaman K."/>
            <person name="Brown C.T."/>
            <person name="Hug L.A."/>
            <person name="Sharon I."/>
            <person name="Castelle C.J."/>
            <person name="Probst A.J."/>
            <person name="Thomas B.C."/>
            <person name="Singh A."/>
            <person name="Wilkins M.J."/>
            <person name="Karaoz U."/>
            <person name="Brodie E.L."/>
            <person name="Williams K.H."/>
            <person name="Hubbard S.S."/>
            <person name="Banfield J.F."/>
        </authorList>
    </citation>
    <scope>NUCLEOTIDE SEQUENCE [LARGE SCALE GENOMIC DNA]</scope>
</reference>
<dbReference type="Gene3D" id="3.30.420.100">
    <property type="match status" value="1"/>
</dbReference>
<dbReference type="Pfam" id="PF00861">
    <property type="entry name" value="Ribosomal_L18p"/>
    <property type="match status" value="1"/>
</dbReference>
<dbReference type="CDD" id="cd00432">
    <property type="entry name" value="Ribosomal_L18_L5e"/>
    <property type="match status" value="1"/>
</dbReference>
<organism evidence="8 9">
    <name type="scientific">Candidatus Roizmanbacteria bacterium RIFCSPHIGHO2_02_FULL_43_11</name>
    <dbReference type="NCBI Taxonomy" id="1802043"/>
    <lineage>
        <taxon>Bacteria</taxon>
        <taxon>Candidatus Roizmaniibacteriota</taxon>
    </lineage>
</organism>
<dbReference type="GO" id="GO:0003735">
    <property type="term" value="F:structural constituent of ribosome"/>
    <property type="evidence" value="ECO:0007669"/>
    <property type="project" value="InterPro"/>
</dbReference>
<dbReference type="AlphaFoldDB" id="A0A1F7HDU5"/>
<dbReference type="PANTHER" id="PTHR12899:SF3">
    <property type="entry name" value="LARGE RIBOSOMAL SUBUNIT PROTEIN UL18M"/>
    <property type="match status" value="1"/>
</dbReference>
<keyword evidence="3 7" id="KW-0694">RNA-binding</keyword>
<evidence type="ECO:0000256" key="2">
    <source>
        <dbReference type="ARBA" id="ARBA00022730"/>
    </source>
</evidence>